<accession>A0AAW1N1B6</accession>
<keyword evidence="2" id="KW-1185">Reference proteome</keyword>
<proteinExistence type="predicted"/>
<dbReference type="AlphaFoldDB" id="A0AAW1N1B6"/>
<dbReference type="Proteomes" id="UP001458880">
    <property type="component" value="Unassembled WGS sequence"/>
</dbReference>
<sequence>MTLSQTDCRCWRDENETTRVMQKSQDACGVLKRSTNGGVVVCPLLFAVLPHLFSWQLDIIRNSHIVYVYRKKHNVWLQKEICPESVYCDRSSTSSIRDRPSKSFAENVAKSVYCDRSSTSSIRDRPSKSFAENVAVIKGSKSEELRKSPSVEELL</sequence>
<reference evidence="1 2" key="1">
    <citation type="journal article" date="2024" name="BMC Genomics">
        <title>De novo assembly and annotation of Popillia japonica's genome with initial clues to its potential as an invasive pest.</title>
        <authorList>
            <person name="Cucini C."/>
            <person name="Boschi S."/>
            <person name="Funari R."/>
            <person name="Cardaioli E."/>
            <person name="Iannotti N."/>
            <person name="Marturano G."/>
            <person name="Paoli F."/>
            <person name="Bruttini M."/>
            <person name="Carapelli A."/>
            <person name="Frati F."/>
            <person name="Nardi F."/>
        </authorList>
    </citation>
    <scope>NUCLEOTIDE SEQUENCE [LARGE SCALE GENOMIC DNA]</scope>
    <source>
        <strain evidence="1">DMR45628</strain>
    </source>
</reference>
<protein>
    <submittedName>
        <fullName evidence="1">Uncharacterized protein</fullName>
    </submittedName>
</protein>
<dbReference type="EMBL" id="JASPKY010000021">
    <property type="protein sequence ID" value="KAK9752371.1"/>
    <property type="molecule type" value="Genomic_DNA"/>
</dbReference>
<evidence type="ECO:0000313" key="2">
    <source>
        <dbReference type="Proteomes" id="UP001458880"/>
    </source>
</evidence>
<organism evidence="1 2">
    <name type="scientific">Popillia japonica</name>
    <name type="common">Japanese beetle</name>
    <dbReference type="NCBI Taxonomy" id="7064"/>
    <lineage>
        <taxon>Eukaryota</taxon>
        <taxon>Metazoa</taxon>
        <taxon>Ecdysozoa</taxon>
        <taxon>Arthropoda</taxon>
        <taxon>Hexapoda</taxon>
        <taxon>Insecta</taxon>
        <taxon>Pterygota</taxon>
        <taxon>Neoptera</taxon>
        <taxon>Endopterygota</taxon>
        <taxon>Coleoptera</taxon>
        <taxon>Polyphaga</taxon>
        <taxon>Scarabaeiformia</taxon>
        <taxon>Scarabaeidae</taxon>
        <taxon>Rutelinae</taxon>
        <taxon>Popillia</taxon>
    </lineage>
</organism>
<name>A0AAW1N1B6_POPJA</name>
<evidence type="ECO:0000313" key="1">
    <source>
        <dbReference type="EMBL" id="KAK9752371.1"/>
    </source>
</evidence>
<comment type="caution">
    <text evidence="1">The sequence shown here is derived from an EMBL/GenBank/DDBJ whole genome shotgun (WGS) entry which is preliminary data.</text>
</comment>
<gene>
    <name evidence="1" type="ORF">QE152_g4338</name>
</gene>